<evidence type="ECO:0000313" key="2">
    <source>
        <dbReference type="Proteomes" id="UP000199701"/>
    </source>
</evidence>
<evidence type="ECO:0000313" key="1">
    <source>
        <dbReference type="EMBL" id="SEW44172.1"/>
    </source>
</evidence>
<sequence length="38" mass="4300">MASRTMHLAIVSDLNESLKEGHSCLNPMDYAREIPVNR</sequence>
<reference evidence="1 2" key="1">
    <citation type="submission" date="2016-10" db="EMBL/GenBank/DDBJ databases">
        <authorList>
            <person name="de Groot N.N."/>
        </authorList>
    </citation>
    <scope>NUCLEOTIDE SEQUENCE [LARGE SCALE GENOMIC DNA]</scope>
    <source>
        <strain evidence="1 2">DSM 9179</strain>
    </source>
</reference>
<dbReference type="Proteomes" id="UP000199701">
    <property type="component" value="Unassembled WGS sequence"/>
</dbReference>
<keyword evidence="2" id="KW-1185">Reference proteome</keyword>
<proteinExistence type="predicted"/>
<gene>
    <name evidence="1" type="ORF">SAMN05421659_12211</name>
</gene>
<dbReference type="EMBL" id="FOJI01000022">
    <property type="protein sequence ID" value="SEW44172.1"/>
    <property type="molecule type" value="Genomic_DNA"/>
</dbReference>
<dbReference type="AlphaFoldDB" id="A0A1I0RSF3"/>
<name>A0A1I0RSF3_9FIRM</name>
<protein>
    <submittedName>
        <fullName evidence="1">Uncharacterized protein</fullName>
    </submittedName>
</protein>
<organism evidence="1 2">
    <name type="scientific">[Clostridium] fimetarium</name>
    <dbReference type="NCBI Taxonomy" id="99656"/>
    <lineage>
        <taxon>Bacteria</taxon>
        <taxon>Bacillati</taxon>
        <taxon>Bacillota</taxon>
        <taxon>Clostridia</taxon>
        <taxon>Lachnospirales</taxon>
        <taxon>Lachnospiraceae</taxon>
    </lineage>
</organism>
<dbReference type="STRING" id="99656.SAMN05421659_12211"/>
<accession>A0A1I0RSF3</accession>